<evidence type="ECO:0000313" key="3">
    <source>
        <dbReference type="Proteomes" id="UP000634919"/>
    </source>
</evidence>
<sequence>MTDVHLQSHHIATPQGLLFAQSWTPEQPHGAALVLLHDSLGCVALWRDFPLQLAQATGRTVIAYDRLGFGASAAHPSTLPTSFVADEARQGFAAVLAHFGLQTFVALGHSVGGGMAVCCAATYPRQCQALITIAAQTFVQKRTLTGIRQAQAEFAQPGAMDRLARYHGAKAHWVLHAWTDTWLSQAFAHWRLDPFLQQVQCPTLALHGELDEYGTAIHPQTIAALVQGPSSLHLLADCGHVPHKQALPQTLDLIKTWIK</sequence>
<dbReference type="PRINTS" id="PR00111">
    <property type="entry name" value="ABHYDROLASE"/>
</dbReference>
<dbReference type="Pfam" id="PF00561">
    <property type="entry name" value="Abhydrolase_1"/>
    <property type="match status" value="1"/>
</dbReference>
<keyword evidence="2" id="KW-0378">Hydrolase</keyword>
<dbReference type="InterPro" id="IPR050266">
    <property type="entry name" value="AB_hydrolase_sf"/>
</dbReference>
<keyword evidence="3" id="KW-1185">Reference proteome</keyword>
<accession>A0ABR8S6B3</accession>
<dbReference type="PANTHER" id="PTHR43798:SF33">
    <property type="entry name" value="HYDROLASE, PUTATIVE (AFU_ORTHOLOGUE AFUA_2G14860)-RELATED"/>
    <property type="match status" value="1"/>
</dbReference>
<organism evidence="2 3">
    <name type="scientific">Comamonas avium</name>
    <dbReference type="NCBI Taxonomy" id="2762231"/>
    <lineage>
        <taxon>Bacteria</taxon>
        <taxon>Pseudomonadati</taxon>
        <taxon>Pseudomonadota</taxon>
        <taxon>Betaproteobacteria</taxon>
        <taxon>Burkholderiales</taxon>
        <taxon>Comamonadaceae</taxon>
        <taxon>Comamonas</taxon>
    </lineage>
</organism>
<comment type="caution">
    <text evidence="2">The sequence shown here is derived from an EMBL/GenBank/DDBJ whole genome shotgun (WGS) entry which is preliminary data.</text>
</comment>
<dbReference type="Proteomes" id="UP000634919">
    <property type="component" value="Unassembled WGS sequence"/>
</dbReference>
<dbReference type="EMBL" id="JACSQK010000001">
    <property type="protein sequence ID" value="MBD7959019.1"/>
    <property type="molecule type" value="Genomic_DNA"/>
</dbReference>
<reference evidence="2 3" key="1">
    <citation type="submission" date="2020-08" db="EMBL/GenBank/DDBJ databases">
        <title>A Genomic Blueprint of the Chicken Gut Microbiome.</title>
        <authorList>
            <person name="Gilroy R."/>
            <person name="Ravi A."/>
            <person name="Getino M."/>
            <person name="Pursley I."/>
            <person name="Horton D.L."/>
            <person name="Alikhan N.-F."/>
            <person name="Baker D."/>
            <person name="Gharbi K."/>
            <person name="Hall N."/>
            <person name="Watson M."/>
            <person name="Adriaenssens E.M."/>
            <person name="Foster-Nyarko E."/>
            <person name="Jarju S."/>
            <person name="Secka A."/>
            <person name="Antonio M."/>
            <person name="Oren A."/>
            <person name="Chaudhuri R."/>
            <person name="La Ragione R.M."/>
            <person name="Hildebrand F."/>
            <person name="Pallen M.J."/>
        </authorList>
    </citation>
    <scope>NUCLEOTIDE SEQUENCE [LARGE SCALE GENOMIC DNA]</scope>
    <source>
        <strain evidence="2 3">Sa2CVA6</strain>
    </source>
</reference>
<proteinExistence type="predicted"/>
<protein>
    <submittedName>
        <fullName evidence="2">Alpha/beta hydrolase</fullName>
    </submittedName>
</protein>
<dbReference type="PANTHER" id="PTHR43798">
    <property type="entry name" value="MONOACYLGLYCEROL LIPASE"/>
    <property type="match status" value="1"/>
</dbReference>
<name>A0ABR8S6B3_9BURK</name>
<evidence type="ECO:0000313" key="2">
    <source>
        <dbReference type="EMBL" id="MBD7959019.1"/>
    </source>
</evidence>
<dbReference type="InterPro" id="IPR029058">
    <property type="entry name" value="AB_hydrolase_fold"/>
</dbReference>
<dbReference type="InterPro" id="IPR000073">
    <property type="entry name" value="AB_hydrolase_1"/>
</dbReference>
<gene>
    <name evidence="2" type="ORF">H9646_00850</name>
</gene>
<dbReference type="Gene3D" id="3.40.50.1820">
    <property type="entry name" value="alpha/beta hydrolase"/>
    <property type="match status" value="1"/>
</dbReference>
<evidence type="ECO:0000259" key="1">
    <source>
        <dbReference type="Pfam" id="PF00561"/>
    </source>
</evidence>
<feature type="domain" description="AB hydrolase-1" evidence="1">
    <location>
        <begin position="32"/>
        <end position="139"/>
    </location>
</feature>
<dbReference type="GO" id="GO:0016787">
    <property type="term" value="F:hydrolase activity"/>
    <property type="evidence" value="ECO:0007669"/>
    <property type="project" value="UniProtKB-KW"/>
</dbReference>
<dbReference type="RefSeq" id="WP_191721440.1">
    <property type="nucleotide sequence ID" value="NZ_JACSQK010000001.1"/>
</dbReference>
<dbReference type="SUPFAM" id="SSF53474">
    <property type="entry name" value="alpha/beta-Hydrolases"/>
    <property type="match status" value="1"/>
</dbReference>